<comment type="pathway">
    <text evidence="10">Lipid metabolism; phospholipid metabolism.</text>
</comment>
<organism evidence="12 14">
    <name type="scientific">Shewanella morhuae</name>
    <dbReference type="NCBI Taxonomy" id="365591"/>
    <lineage>
        <taxon>Bacteria</taxon>
        <taxon>Pseudomonadati</taxon>
        <taxon>Pseudomonadota</taxon>
        <taxon>Gammaproteobacteria</taxon>
        <taxon>Alteromonadales</taxon>
        <taxon>Shewanellaceae</taxon>
        <taxon>Shewanella</taxon>
    </lineage>
</organism>
<sequence length="342" mass="37274">MTNLALALDVMGGDYGPHVTVPAALRALQLHSFLKIFLVGDKTEIDVYLHQAEASLLSRIEIIHTDEVVSMSDRPVHALRTRKNSSMRLAIELVRDERAQACVSAGNTGALMAMAKVLLKTLPGVDRPALVSCLPAVTQKPVYLLDLGANVSCDSETLFQFAVMGSVLCETIDKKSRPKVALLNVGIEEIKGNDQVQQAAQLLQQTEQINYTGFIEGNEIYSGNVDVIVCDGFVGNITLKTSEGIAKLLVHQLKRGLTQGLFVRFLAKLIAPRIQAVLSQMNPDHYNGASLIGLRGIVVKSHGNADETAYLQAINLAVTEAQRRLPEMIKDRLESILLDINN</sequence>
<dbReference type="GO" id="GO:0043811">
    <property type="term" value="F:phosphate:acyl-[acyl carrier protein] acyltransferase activity"/>
    <property type="evidence" value="ECO:0007669"/>
    <property type="project" value="UniProtKB-UniRule"/>
</dbReference>
<dbReference type="EC" id="2.3.1.274" evidence="8 10"/>
<dbReference type="PANTHER" id="PTHR30100:SF1">
    <property type="entry name" value="PHOSPHATE ACYLTRANSFERASE"/>
    <property type="match status" value="1"/>
</dbReference>
<reference evidence="11" key="1">
    <citation type="submission" date="2018-03" db="EMBL/GenBank/DDBJ databases">
        <authorList>
            <person name="Dailey F.E."/>
        </authorList>
    </citation>
    <scope>NUCLEOTIDE SEQUENCE</scope>
    <source>
        <strain evidence="11">CW7</strain>
    </source>
</reference>
<protein>
    <recommendedName>
        <fullName evidence="8 10">Phosphate acyltransferase</fullName>
        <ecNumber evidence="8 10">2.3.1.274</ecNumber>
    </recommendedName>
    <alternativeName>
        <fullName evidence="10">Acyl-ACP phosphotransacylase</fullName>
    </alternativeName>
    <alternativeName>
        <fullName evidence="10">Acyl-[acyl-carrier-protein]--phosphate acyltransferase</fullName>
    </alternativeName>
    <alternativeName>
        <fullName evidence="10">Phosphate-acyl-ACP acyltransferase</fullName>
    </alternativeName>
</protein>
<dbReference type="EMBL" id="UGYV01000001">
    <property type="protein sequence ID" value="SUI64334.1"/>
    <property type="molecule type" value="Genomic_DNA"/>
</dbReference>
<reference evidence="11 13" key="2">
    <citation type="submission" date="2018-04" db="EMBL/GenBank/DDBJ databases">
        <title>Genomic sequence of a freshwater isolate of Shewanella morhuae.</title>
        <authorList>
            <person name="Castillo D.E."/>
            <person name="Gram L."/>
        </authorList>
    </citation>
    <scope>NUCLEOTIDE SEQUENCE [LARGE SCALE GENOMIC DNA]</scope>
    <source>
        <strain evidence="11 13">CW7</strain>
    </source>
</reference>
<dbReference type="SUPFAM" id="SSF53659">
    <property type="entry name" value="Isocitrate/Isopropylmalate dehydrogenase-like"/>
    <property type="match status" value="1"/>
</dbReference>
<keyword evidence="3 10" id="KW-0444">Lipid biosynthesis</keyword>
<keyword evidence="5 10" id="KW-0443">Lipid metabolism</keyword>
<evidence type="ECO:0000256" key="7">
    <source>
        <dbReference type="ARBA" id="ARBA00023264"/>
    </source>
</evidence>
<evidence type="ECO:0000256" key="4">
    <source>
        <dbReference type="ARBA" id="ARBA00022679"/>
    </source>
</evidence>
<evidence type="ECO:0000256" key="6">
    <source>
        <dbReference type="ARBA" id="ARBA00023209"/>
    </source>
</evidence>
<keyword evidence="13" id="KW-1185">Reference proteome</keyword>
<evidence type="ECO:0000256" key="9">
    <source>
        <dbReference type="ARBA" id="ARBA00046608"/>
    </source>
</evidence>
<evidence type="ECO:0000256" key="3">
    <source>
        <dbReference type="ARBA" id="ARBA00022516"/>
    </source>
</evidence>
<evidence type="ECO:0000313" key="14">
    <source>
        <dbReference type="Proteomes" id="UP000255061"/>
    </source>
</evidence>
<dbReference type="AlphaFoldDB" id="A0A1N6WHJ7"/>
<accession>A0A379ZLK5</accession>
<dbReference type="InterPro" id="IPR003664">
    <property type="entry name" value="FA_synthesis"/>
</dbReference>
<evidence type="ECO:0000313" key="13">
    <source>
        <dbReference type="Proteomes" id="UP000240506"/>
    </source>
</evidence>
<dbReference type="Gene3D" id="3.40.718.10">
    <property type="entry name" value="Isopropylmalate Dehydrogenase"/>
    <property type="match status" value="1"/>
</dbReference>
<dbReference type="PANTHER" id="PTHR30100">
    <property type="entry name" value="FATTY ACID/PHOSPHOLIPID SYNTHESIS PROTEIN PLSX"/>
    <property type="match status" value="1"/>
</dbReference>
<name>A0A1N6WHJ7_9GAMM</name>
<dbReference type="Proteomes" id="UP000240506">
    <property type="component" value="Unassembled WGS sequence"/>
</dbReference>
<dbReference type="EMBL" id="PYSG01000002">
    <property type="protein sequence ID" value="PTA49938.1"/>
    <property type="molecule type" value="Genomic_DNA"/>
</dbReference>
<proteinExistence type="inferred from homology"/>
<comment type="similarity">
    <text evidence="10">Belongs to the PlsX family.</text>
</comment>
<evidence type="ECO:0000313" key="11">
    <source>
        <dbReference type="EMBL" id="PTA49938.1"/>
    </source>
</evidence>
<dbReference type="GO" id="GO:0005737">
    <property type="term" value="C:cytoplasm"/>
    <property type="evidence" value="ECO:0007669"/>
    <property type="project" value="UniProtKB-SubCell"/>
</dbReference>
<keyword evidence="7 10" id="KW-1208">Phospholipid metabolism</keyword>
<dbReference type="HAMAP" id="MF_00019">
    <property type="entry name" value="PlsX"/>
    <property type="match status" value="1"/>
</dbReference>
<dbReference type="UniPathway" id="UPA00085"/>
<comment type="subcellular location">
    <subcellularLocation>
        <location evidence="10">Cytoplasm</location>
    </subcellularLocation>
    <text evidence="10">Associated with the membrane possibly through PlsY.</text>
</comment>
<keyword evidence="12" id="KW-0012">Acyltransferase</keyword>
<keyword evidence="4 10" id="KW-0808">Transferase</keyword>
<dbReference type="OrthoDB" id="9806408at2"/>
<keyword evidence="6 10" id="KW-0594">Phospholipid biosynthesis</keyword>
<evidence type="ECO:0000313" key="12">
    <source>
        <dbReference type="EMBL" id="SUI64334.1"/>
    </source>
</evidence>
<dbReference type="Pfam" id="PF02504">
    <property type="entry name" value="FA_synthesis"/>
    <property type="match status" value="1"/>
</dbReference>
<gene>
    <name evidence="10 12" type="primary">plsX</name>
    <name evidence="11" type="ORF">C9I43_05070</name>
    <name evidence="12" type="ORF">NCTC10736_00740</name>
</gene>
<dbReference type="GO" id="GO:0006633">
    <property type="term" value="P:fatty acid biosynthetic process"/>
    <property type="evidence" value="ECO:0007669"/>
    <property type="project" value="UniProtKB-UniRule"/>
</dbReference>
<keyword evidence="2 10" id="KW-0963">Cytoplasm</keyword>
<accession>A0A1N6WHJ7</accession>
<reference evidence="12 14" key="3">
    <citation type="submission" date="2018-06" db="EMBL/GenBank/DDBJ databases">
        <authorList>
            <consortium name="Pathogen Informatics"/>
            <person name="Doyle S."/>
        </authorList>
    </citation>
    <scope>NUCLEOTIDE SEQUENCE [LARGE SCALE GENOMIC DNA]</scope>
    <source>
        <strain evidence="12 14">NCTC10736</strain>
    </source>
</reference>
<comment type="subunit">
    <text evidence="9 10">Homodimer. Probably interacts with PlsY.</text>
</comment>
<comment type="function">
    <text evidence="10">Catalyzes the reversible formation of acyl-phosphate (acyl-PO(4)) from acyl-[acyl-carrier-protein] (acyl-ACP). This enzyme utilizes acyl-ACP as fatty acyl donor, but not acyl-CoA.</text>
</comment>
<dbReference type="NCBIfam" id="TIGR00182">
    <property type="entry name" value="plsX"/>
    <property type="match status" value="1"/>
</dbReference>
<evidence type="ECO:0000256" key="8">
    <source>
        <dbReference type="ARBA" id="ARBA00024069"/>
    </source>
</evidence>
<dbReference type="RefSeq" id="WP_076498386.1">
    <property type="nucleotide sequence ID" value="NZ_BPFE01000030.1"/>
</dbReference>
<dbReference type="GO" id="GO:0008654">
    <property type="term" value="P:phospholipid biosynthetic process"/>
    <property type="evidence" value="ECO:0007669"/>
    <property type="project" value="UniProtKB-KW"/>
</dbReference>
<dbReference type="Proteomes" id="UP000255061">
    <property type="component" value="Unassembled WGS sequence"/>
</dbReference>
<dbReference type="InterPro" id="IPR012281">
    <property type="entry name" value="Phospholipid_synth_PlsX-like"/>
</dbReference>
<dbReference type="STRING" id="365591.SAMN05421840_105184"/>
<evidence type="ECO:0000256" key="1">
    <source>
        <dbReference type="ARBA" id="ARBA00001232"/>
    </source>
</evidence>
<comment type="catalytic activity">
    <reaction evidence="1 10">
        <text>a fatty acyl-[ACP] + phosphate = an acyl phosphate + holo-[ACP]</text>
        <dbReference type="Rhea" id="RHEA:42292"/>
        <dbReference type="Rhea" id="RHEA-COMP:9685"/>
        <dbReference type="Rhea" id="RHEA-COMP:14125"/>
        <dbReference type="ChEBI" id="CHEBI:43474"/>
        <dbReference type="ChEBI" id="CHEBI:59918"/>
        <dbReference type="ChEBI" id="CHEBI:64479"/>
        <dbReference type="ChEBI" id="CHEBI:138651"/>
        <dbReference type="EC" id="2.3.1.274"/>
    </reaction>
</comment>
<evidence type="ECO:0000256" key="5">
    <source>
        <dbReference type="ARBA" id="ARBA00023098"/>
    </source>
</evidence>
<evidence type="ECO:0000256" key="2">
    <source>
        <dbReference type="ARBA" id="ARBA00022490"/>
    </source>
</evidence>
<evidence type="ECO:0000256" key="10">
    <source>
        <dbReference type="HAMAP-Rule" id="MF_00019"/>
    </source>
</evidence>
<dbReference type="PIRSF" id="PIRSF002465">
    <property type="entry name" value="Phsphlp_syn_PlsX"/>
    <property type="match status" value="1"/>
</dbReference>